<evidence type="ECO:0000313" key="7">
    <source>
        <dbReference type="Proteomes" id="UP000606653"/>
    </source>
</evidence>
<reference evidence="7" key="1">
    <citation type="journal article" date="2019" name="Int. J. Syst. Evol. Microbiol.">
        <title>The Global Catalogue of Microorganisms (GCM) 10K type strain sequencing project: providing services to taxonomists for standard genome sequencing and annotation.</title>
        <authorList>
            <consortium name="The Broad Institute Genomics Platform"/>
            <consortium name="The Broad Institute Genome Sequencing Center for Infectious Disease"/>
            <person name="Wu L."/>
            <person name="Ma J."/>
        </authorList>
    </citation>
    <scope>NUCLEOTIDE SEQUENCE [LARGE SCALE GENOMIC DNA]</scope>
    <source>
        <strain evidence="7">CGMCC 1.6964</strain>
    </source>
</reference>
<name>A0ABQ2KWI5_9BACL</name>
<dbReference type="Pfam" id="PF00255">
    <property type="entry name" value="GSHPx"/>
    <property type="match status" value="1"/>
</dbReference>
<dbReference type="PROSITE" id="PS00763">
    <property type="entry name" value="GLUTATHIONE_PEROXID_2"/>
    <property type="match status" value="1"/>
</dbReference>
<gene>
    <name evidence="6" type="primary">bsaA</name>
    <name evidence="6" type="ORF">GCM10010969_11250</name>
</gene>
<dbReference type="InterPro" id="IPR000889">
    <property type="entry name" value="Glutathione_peroxidase"/>
</dbReference>
<dbReference type="InterPro" id="IPR036249">
    <property type="entry name" value="Thioredoxin-like_sf"/>
</dbReference>
<dbReference type="PANTHER" id="PTHR11592:SF78">
    <property type="entry name" value="GLUTATHIONE PEROXIDASE"/>
    <property type="match status" value="1"/>
</dbReference>
<proteinExistence type="inferred from homology"/>
<evidence type="ECO:0000256" key="2">
    <source>
        <dbReference type="ARBA" id="ARBA00022559"/>
    </source>
</evidence>
<accession>A0ABQ2KWI5</accession>
<dbReference type="EMBL" id="BMLN01000003">
    <property type="protein sequence ID" value="GGN95441.1"/>
    <property type="molecule type" value="Genomic_DNA"/>
</dbReference>
<evidence type="ECO:0000259" key="5">
    <source>
        <dbReference type="PROSITE" id="PS51352"/>
    </source>
</evidence>
<dbReference type="InterPro" id="IPR029760">
    <property type="entry name" value="GPX_CS"/>
</dbReference>
<dbReference type="Gene3D" id="3.40.30.10">
    <property type="entry name" value="Glutaredoxin"/>
    <property type="match status" value="1"/>
</dbReference>
<dbReference type="PROSITE" id="PS51355">
    <property type="entry name" value="GLUTATHIONE_PEROXID_3"/>
    <property type="match status" value="1"/>
</dbReference>
<dbReference type="PRINTS" id="PR01011">
    <property type="entry name" value="GLUTPROXDASE"/>
</dbReference>
<keyword evidence="2 4" id="KW-0575">Peroxidase</keyword>
<organism evidence="6 7">
    <name type="scientific">Saccharibacillus kuerlensis</name>
    <dbReference type="NCBI Taxonomy" id="459527"/>
    <lineage>
        <taxon>Bacteria</taxon>
        <taxon>Bacillati</taxon>
        <taxon>Bacillota</taxon>
        <taxon>Bacilli</taxon>
        <taxon>Bacillales</taxon>
        <taxon>Paenibacillaceae</taxon>
        <taxon>Saccharibacillus</taxon>
    </lineage>
</organism>
<dbReference type="Proteomes" id="UP000606653">
    <property type="component" value="Unassembled WGS sequence"/>
</dbReference>
<dbReference type="SUPFAM" id="SSF52833">
    <property type="entry name" value="Thioredoxin-like"/>
    <property type="match status" value="1"/>
</dbReference>
<dbReference type="RefSeq" id="WP_018977559.1">
    <property type="nucleotide sequence ID" value="NZ_BMLN01000003.1"/>
</dbReference>
<dbReference type="InterPro" id="IPR013766">
    <property type="entry name" value="Thioredoxin_domain"/>
</dbReference>
<protein>
    <recommendedName>
        <fullName evidence="4">Glutathione peroxidase</fullName>
    </recommendedName>
</protein>
<sequence>MSSIYDFSATSMAGQEVSLNKYRGKTLLIVNTASGCGFTFQFEDLQKLYDRYKDRDFVILGFPCGQFADQELDTNDQIQTFCTLNYGVSFPMFQKVDVRGQQAHPMFSYLANSKPFNGFNPFHSVAKILIPLINERHPEYMSGDSIKWNFTKFLIDSEGRVVDRYEATTDPIDMEDDIEKLLNA</sequence>
<feature type="domain" description="Thioredoxin" evidence="5">
    <location>
        <begin position="1"/>
        <end position="183"/>
    </location>
</feature>
<dbReference type="PIRSF" id="PIRSF000303">
    <property type="entry name" value="Glutathion_perox"/>
    <property type="match status" value="1"/>
</dbReference>
<evidence type="ECO:0000256" key="3">
    <source>
        <dbReference type="ARBA" id="ARBA00023002"/>
    </source>
</evidence>
<dbReference type="PROSITE" id="PS00460">
    <property type="entry name" value="GLUTATHIONE_PEROXID_1"/>
    <property type="match status" value="1"/>
</dbReference>
<comment type="caution">
    <text evidence="6">The sequence shown here is derived from an EMBL/GenBank/DDBJ whole genome shotgun (WGS) entry which is preliminary data.</text>
</comment>
<dbReference type="InterPro" id="IPR029759">
    <property type="entry name" value="GPX_AS"/>
</dbReference>
<dbReference type="PROSITE" id="PS51352">
    <property type="entry name" value="THIOREDOXIN_2"/>
    <property type="match status" value="1"/>
</dbReference>
<evidence type="ECO:0000256" key="4">
    <source>
        <dbReference type="RuleBase" id="RU000499"/>
    </source>
</evidence>
<dbReference type="GO" id="GO:0004601">
    <property type="term" value="F:peroxidase activity"/>
    <property type="evidence" value="ECO:0007669"/>
    <property type="project" value="UniProtKB-KW"/>
</dbReference>
<keyword evidence="7" id="KW-1185">Reference proteome</keyword>
<evidence type="ECO:0000256" key="1">
    <source>
        <dbReference type="ARBA" id="ARBA00006926"/>
    </source>
</evidence>
<comment type="similarity">
    <text evidence="1 4">Belongs to the glutathione peroxidase family.</text>
</comment>
<dbReference type="CDD" id="cd00340">
    <property type="entry name" value="GSH_Peroxidase"/>
    <property type="match status" value="1"/>
</dbReference>
<dbReference type="PANTHER" id="PTHR11592">
    <property type="entry name" value="GLUTATHIONE PEROXIDASE"/>
    <property type="match status" value="1"/>
</dbReference>
<evidence type="ECO:0000313" key="6">
    <source>
        <dbReference type="EMBL" id="GGN95441.1"/>
    </source>
</evidence>
<keyword evidence="3 4" id="KW-0560">Oxidoreductase</keyword>